<feature type="region of interest" description="Disordered" evidence="1">
    <location>
        <begin position="126"/>
        <end position="170"/>
    </location>
</feature>
<dbReference type="PANTHER" id="PTHR10773:SF19">
    <property type="match status" value="1"/>
</dbReference>
<feature type="compositionally biased region" description="Basic and acidic residues" evidence="1">
    <location>
        <begin position="707"/>
        <end position="718"/>
    </location>
</feature>
<feature type="compositionally biased region" description="Basic and acidic residues" evidence="1">
    <location>
        <begin position="688"/>
        <end position="698"/>
    </location>
</feature>
<reference evidence="2 3" key="1">
    <citation type="submission" date="2020-04" db="EMBL/GenBank/DDBJ databases">
        <authorList>
            <person name="Wallbank WR R."/>
            <person name="Pardo Diaz C."/>
            <person name="Kozak K."/>
            <person name="Martin S."/>
            <person name="Jiggins C."/>
            <person name="Moest M."/>
            <person name="Warren A I."/>
            <person name="Byers J.R.P. K."/>
            <person name="Montejo-Kovacevich G."/>
            <person name="Yen C E."/>
        </authorList>
    </citation>
    <scope>NUCLEOTIDE SEQUENCE [LARGE SCALE GENOMIC DNA]</scope>
</reference>
<dbReference type="AlphaFoldDB" id="A0A8S0YTM3"/>
<feature type="compositionally biased region" description="Pro residues" evidence="1">
    <location>
        <begin position="133"/>
        <end position="142"/>
    </location>
</feature>
<evidence type="ECO:0000256" key="1">
    <source>
        <dbReference type="SAM" id="MobiDB-lite"/>
    </source>
</evidence>
<dbReference type="EMBL" id="CADEBC010000074">
    <property type="protein sequence ID" value="CAB3221847.1"/>
    <property type="molecule type" value="Genomic_DNA"/>
</dbReference>
<organism evidence="2 3">
    <name type="scientific">Arctia plantaginis</name>
    <name type="common">Wood tiger moth</name>
    <name type="synonym">Phalaena plantaginis</name>
    <dbReference type="NCBI Taxonomy" id="874455"/>
    <lineage>
        <taxon>Eukaryota</taxon>
        <taxon>Metazoa</taxon>
        <taxon>Ecdysozoa</taxon>
        <taxon>Arthropoda</taxon>
        <taxon>Hexapoda</taxon>
        <taxon>Insecta</taxon>
        <taxon>Pterygota</taxon>
        <taxon>Neoptera</taxon>
        <taxon>Endopterygota</taxon>
        <taxon>Lepidoptera</taxon>
        <taxon>Glossata</taxon>
        <taxon>Ditrysia</taxon>
        <taxon>Noctuoidea</taxon>
        <taxon>Erebidae</taxon>
        <taxon>Arctiinae</taxon>
        <taxon>Arctia</taxon>
    </lineage>
</organism>
<evidence type="ECO:0000313" key="3">
    <source>
        <dbReference type="Proteomes" id="UP000494106"/>
    </source>
</evidence>
<keyword evidence="3" id="KW-1185">Reference proteome</keyword>
<gene>
    <name evidence="2" type="ORF">APLA_LOCUS734</name>
</gene>
<proteinExistence type="predicted"/>
<dbReference type="Proteomes" id="UP000494106">
    <property type="component" value="Unassembled WGS sequence"/>
</dbReference>
<protein>
    <submittedName>
        <fullName evidence="2">Uncharacterized protein</fullName>
    </submittedName>
</protein>
<feature type="region of interest" description="Disordered" evidence="1">
    <location>
        <begin position="563"/>
        <end position="624"/>
    </location>
</feature>
<dbReference type="OrthoDB" id="7491023at2759"/>
<sequence>MAKRRANKVLNNEKIISFLEDSDDSVEVVPITDVSAASTPYESPQDKSVPPAISPVIGVLVRSPTSHCQSPGLPDSPSILQEQFDEDYLIQAMSPPDVLIPPATPPTVQIQSTSQPVKIIQFAISPTVQGPTGSPPVIPDSPPISQAKSDEDSFTQTSKQSRKRQKNISTWKKNIRKQRRNEGKEYVSTKGKTVPAKVLESFNHVCRYQCNSFTESERKTIHSEYWNLGSWEAQTNFIRYCVQIQKPKRSISKKKVSTVIILNTKRVCKDFFLKALTISNRRFTNAAFTKTPITGLPVYDKRGKHEPGNKTNEDKLQDIRAHIKSFPKFKSHYSREDAPFKRYLSPELSVAKMYSLYKEKVIAEGKQPVKDQIYRKVFNNEFNLGFYKLRSDTCNTCDRLENLYKCEENAEKRQNIKEEKTKHLLDVERTRESKHKDKQDKTCRRTVQNGEETWFYRLSVCSSCVCDTCVSRMSARSTSVSGRSWSGDERAPADIIDLDKFMRGAVRPSRRHDSETRRDKLVVDAGGVERKIAAVGKLGSSGAPTSVSGAPLVVAGPAAVMPRGEYTSSSRSTLPPPQAKRFSHDSGLSDGSYKKRKQRPLRRATVSEASRKTNSAARTVAGGASSDSLRAFRAVCERALLDQQVHLEMLWFPGQVQIARVAELCERLSERQKPPPAPAPAPPPPAPHKSDSSQRTTDETSSTQSSRSRDLRRKEKHRNEECKTYKIIMNKLDELNRLFASRAASPHLRAPPAPRVLPPSSGSVSVSDKLVSTEPTLLSQYEVTVSSMAQVPRNPRMLTNARAPLRTERVVVGDSAATFGSGCDARCGFDLEDPIHLYSQAKRLQALPVLKRRARSVEPALEHRFSERFGAHIAARAGRCEPRDTTLCALCRGYWRTFRKYISTQIFCYPSDNY</sequence>
<feature type="region of interest" description="Disordered" evidence="1">
    <location>
        <begin position="669"/>
        <end position="718"/>
    </location>
</feature>
<comment type="caution">
    <text evidence="2">The sequence shown here is derived from an EMBL/GenBank/DDBJ whole genome shotgun (WGS) entry which is preliminary data.</text>
</comment>
<evidence type="ECO:0000313" key="2">
    <source>
        <dbReference type="EMBL" id="CAB3221847.1"/>
    </source>
</evidence>
<name>A0A8S0YTM3_ARCPL</name>
<dbReference type="PANTHER" id="PTHR10773">
    <property type="entry name" value="DNA-DIRECTED RNA POLYMERASES I, II, AND III SUBUNIT RPABC2"/>
    <property type="match status" value="1"/>
</dbReference>
<accession>A0A8S0YTM3</accession>
<feature type="region of interest" description="Disordered" evidence="1">
    <location>
        <begin position="747"/>
        <end position="767"/>
    </location>
</feature>
<feature type="compositionally biased region" description="Pro residues" evidence="1">
    <location>
        <begin position="674"/>
        <end position="687"/>
    </location>
</feature>
<feature type="compositionally biased region" description="Low complexity" evidence="1">
    <location>
        <begin position="758"/>
        <end position="767"/>
    </location>
</feature>